<dbReference type="InterPro" id="IPR036508">
    <property type="entry name" value="Chitin-bd_dom_sf"/>
</dbReference>
<keyword evidence="5" id="KW-0325">Glycoprotein</keyword>
<comment type="caution">
    <text evidence="8">The sequence shown here is derived from an EMBL/GenBank/DDBJ whole genome shotgun (WGS) entry which is preliminary data.</text>
</comment>
<evidence type="ECO:0000259" key="6">
    <source>
        <dbReference type="PROSITE" id="PS50940"/>
    </source>
</evidence>
<dbReference type="OrthoDB" id="6410424at2759"/>
<protein>
    <submittedName>
        <fullName evidence="8">Putative chitinase 10</fullName>
    </submittedName>
</protein>
<dbReference type="EMBL" id="BGPR01051916">
    <property type="protein sequence ID" value="GBO28825.1"/>
    <property type="molecule type" value="Genomic_DNA"/>
</dbReference>
<feature type="domain" description="Chitin-binding type-2" evidence="6">
    <location>
        <begin position="231"/>
        <end position="290"/>
    </location>
</feature>
<keyword evidence="1" id="KW-0147">Chitin-binding</keyword>
<evidence type="ECO:0000256" key="3">
    <source>
        <dbReference type="ARBA" id="ARBA00022737"/>
    </source>
</evidence>
<proteinExistence type="predicted"/>
<gene>
    <name evidence="8" type="primary">Cht10_3</name>
    <name evidence="7" type="synonym">Cht10_0</name>
    <name evidence="9" type="synonym">Cht10_1</name>
    <name evidence="8" type="ORF">AVEN_159177_1</name>
    <name evidence="7" type="ORF">AVEN_257470_1</name>
    <name evidence="9" type="ORF">AVEN_90775_1</name>
</gene>
<evidence type="ECO:0000256" key="1">
    <source>
        <dbReference type="ARBA" id="ARBA00022669"/>
    </source>
</evidence>
<dbReference type="GO" id="GO:0008061">
    <property type="term" value="F:chitin binding"/>
    <property type="evidence" value="ECO:0007669"/>
    <property type="project" value="UniProtKB-KW"/>
</dbReference>
<dbReference type="AlphaFoldDB" id="A0A4Y2VVA4"/>
<evidence type="ECO:0000313" key="8">
    <source>
        <dbReference type="EMBL" id="GBO28825.1"/>
    </source>
</evidence>
<dbReference type="GO" id="GO:0005576">
    <property type="term" value="C:extracellular region"/>
    <property type="evidence" value="ECO:0007669"/>
    <property type="project" value="InterPro"/>
</dbReference>
<evidence type="ECO:0000256" key="2">
    <source>
        <dbReference type="ARBA" id="ARBA00022729"/>
    </source>
</evidence>
<organism evidence="8 10">
    <name type="scientific">Araneus ventricosus</name>
    <name type="common">Orbweaver spider</name>
    <name type="synonym">Epeira ventricosa</name>
    <dbReference type="NCBI Taxonomy" id="182803"/>
    <lineage>
        <taxon>Eukaryota</taxon>
        <taxon>Metazoa</taxon>
        <taxon>Ecdysozoa</taxon>
        <taxon>Arthropoda</taxon>
        <taxon>Chelicerata</taxon>
        <taxon>Arachnida</taxon>
        <taxon>Araneae</taxon>
        <taxon>Araneomorphae</taxon>
        <taxon>Entelegynae</taxon>
        <taxon>Araneoidea</taxon>
        <taxon>Araneidae</taxon>
        <taxon>Araneus</taxon>
    </lineage>
</organism>
<evidence type="ECO:0000256" key="5">
    <source>
        <dbReference type="ARBA" id="ARBA00023180"/>
    </source>
</evidence>
<accession>A0A4Y2VVA4</accession>
<keyword evidence="4" id="KW-1015">Disulfide bond</keyword>
<feature type="non-terminal residue" evidence="8">
    <location>
        <position position="1"/>
    </location>
</feature>
<keyword evidence="10" id="KW-1185">Reference proteome</keyword>
<name>A0A4Y2VVA4_ARAVE</name>
<evidence type="ECO:0000313" key="9">
    <source>
        <dbReference type="EMBL" id="GBO29038.1"/>
    </source>
</evidence>
<keyword evidence="2" id="KW-0732">Signal</keyword>
<evidence type="ECO:0000313" key="7">
    <source>
        <dbReference type="EMBL" id="GBO28824.1"/>
    </source>
</evidence>
<dbReference type="EMBL" id="BGPR01051914">
    <property type="protein sequence ID" value="GBO28824.1"/>
    <property type="molecule type" value="Genomic_DNA"/>
</dbReference>
<dbReference type="Proteomes" id="UP000499080">
    <property type="component" value="Unassembled WGS sequence"/>
</dbReference>
<dbReference type="InterPro" id="IPR051940">
    <property type="entry name" value="Chitin_bind-dev_reg"/>
</dbReference>
<sequence>VNKKGRDGFEISCPLNEDGNPILRPHETDCRKFYTCSNGITLVHVCQHGLHFNAERQACDYPENAGCEKGVTKVPKGKLGKEIPKVNCPLGKDGKPSLMPHETDCRKFYSCNKGFPHLLACQSGLHFNPKLQACDYPENVGCETGVPKKEPKGKVIKDDISVVCSSVSKGKTVMVPHPGDCSKFVVCDSGAAHQKSCPAGLHFSTALQACDYPSKVQCDKMGVLRSVGVPSAFCPEVNGKIAIFYRHPSNCSVYYLCSNGLAYEFVCPAGLHFNLRQKKCDYEDNARCPIGK</sequence>
<dbReference type="Pfam" id="PF01607">
    <property type="entry name" value="CBM_14"/>
    <property type="match status" value="4"/>
</dbReference>
<dbReference type="InterPro" id="IPR002557">
    <property type="entry name" value="Chitin-bd_dom"/>
</dbReference>
<dbReference type="PANTHER" id="PTHR23301:SF0">
    <property type="entry name" value="CHITIN-BINDING TYPE-2 DOMAIN-CONTAINING PROTEIN-RELATED"/>
    <property type="match status" value="1"/>
</dbReference>
<reference evidence="8 10" key="1">
    <citation type="journal article" date="2019" name="Sci. Rep.">
        <title>Orb-weaving spider Araneus ventricosus genome elucidates the spidroin gene catalogue.</title>
        <authorList>
            <person name="Kono N."/>
            <person name="Nakamura H."/>
            <person name="Ohtoshi R."/>
            <person name="Moran D.A.P."/>
            <person name="Shinohara A."/>
            <person name="Yoshida Y."/>
            <person name="Fujiwara M."/>
            <person name="Mori M."/>
            <person name="Tomita M."/>
            <person name="Arakawa K."/>
        </authorList>
    </citation>
    <scope>NUCLEOTIDE SEQUENCE [LARGE SCALE GENOMIC DNA]</scope>
</reference>
<dbReference type="PANTHER" id="PTHR23301">
    <property type="entry name" value="CHITIN BINDING PERITROPHIN-A"/>
    <property type="match status" value="1"/>
</dbReference>
<feature type="domain" description="Chitin-binding type-2" evidence="6">
    <location>
        <begin position="161"/>
        <end position="220"/>
    </location>
</feature>
<evidence type="ECO:0000256" key="4">
    <source>
        <dbReference type="ARBA" id="ARBA00023157"/>
    </source>
</evidence>
<dbReference type="SUPFAM" id="SSF57625">
    <property type="entry name" value="Invertebrate chitin-binding proteins"/>
    <property type="match status" value="4"/>
</dbReference>
<keyword evidence="3" id="KW-0677">Repeat</keyword>
<evidence type="ECO:0000313" key="10">
    <source>
        <dbReference type="Proteomes" id="UP000499080"/>
    </source>
</evidence>
<feature type="domain" description="Chitin-binding type-2" evidence="6">
    <location>
        <begin position="10"/>
        <end position="69"/>
    </location>
</feature>
<feature type="domain" description="Chitin-binding type-2" evidence="6">
    <location>
        <begin position="85"/>
        <end position="144"/>
    </location>
</feature>
<dbReference type="EMBL" id="BGPR01052163">
    <property type="protein sequence ID" value="GBO29038.1"/>
    <property type="molecule type" value="Genomic_DNA"/>
</dbReference>
<dbReference type="SMART" id="SM00494">
    <property type="entry name" value="ChtBD2"/>
    <property type="match status" value="4"/>
</dbReference>
<dbReference type="PROSITE" id="PS50940">
    <property type="entry name" value="CHIT_BIND_II"/>
    <property type="match status" value="4"/>
</dbReference>
<dbReference type="Gene3D" id="2.170.140.10">
    <property type="entry name" value="Chitin binding domain"/>
    <property type="match status" value="4"/>
</dbReference>